<sequence length="156" mass="17574">MTPSDVSDAPLGPGVLVEPPRLRVFGAGDAKERIWVRSDLHGRGHDQQQGSTSSLLGGVQLSCVTSYIHGMEQCGFCGVLQASWEAFGRHLREVHREEDLCPLCLDKTTRLSSRHTAKHRAGTPWRCDLCTAVFLHQHQLRSHKKTYHRMPPWAIW</sequence>
<reference evidence="3" key="1">
    <citation type="submission" date="2022-12" db="EMBL/GenBank/DDBJ databases">
        <title>Chromosome-level genome assembly of the bean flower thrips Megalurothrips usitatus.</title>
        <authorList>
            <person name="Ma L."/>
            <person name="Liu Q."/>
            <person name="Li H."/>
            <person name="Cai W."/>
        </authorList>
    </citation>
    <scope>NUCLEOTIDE SEQUENCE</scope>
    <source>
        <strain evidence="3">Cailab_2022a</strain>
    </source>
</reference>
<dbReference type="PROSITE" id="PS00028">
    <property type="entry name" value="ZINC_FINGER_C2H2_1"/>
    <property type="match status" value="1"/>
</dbReference>
<dbReference type="Proteomes" id="UP001075354">
    <property type="component" value="Chromosome 6"/>
</dbReference>
<dbReference type="AlphaFoldDB" id="A0AAV7XLQ5"/>
<dbReference type="InterPro" id="IPR013087">
    <property type="entry name" value="Znf_C2H2_type"/>
</dbReference>
<dbReference type="PROSITE" id="PS50157">
    <property type="entry name" value="ZINC_FINGER_C2H2_2"/>
    <property type="match status" value="1"/>
</dbReference>
<gene>
    <name evidence="3" type="ORF">ONE63_008182</name>
</gene>
<protein>
    <recommendedName>
        <fullName evidence="2">C2H2-type domain-containing protein</fullName>
    </recommendedName>
</protein>
<name>A0AAV7XLQ5_9NEOP</name>
<dbReference type="GO" id="GO:0008270">
    <property type="term" value="F:zinc ion binding"/>
    <property type="evidence" value="ECO:0007669"/>
    <property type="project" value="UniProtKB-KW"/>
</dbReference>
<evidence type="ECO:0000259" key="2">
    <source>
        <dbReference type="PROSITE" id="PS50157"/>
    </source>
</evidence>
<keyword evidence="1" id="KW-0863">Zinc-finger</keyword>
<proteinExistence type="predicted"/>
<keyword evidence="1" id="KW-0479">Metal-binding</keyword>
<comment type="caution">
    <text evidence="3">The sequence shown here is derived from an EMBL/GenBank/DDBJ whole genome shotgun (WGS) entry which is preliminary data.</text>
</comment>
<evidence type="ECO:0000256" key="1">
    <source>
        <dbReference type="PROSITE-ProRule" id="PRU00042"/>
    </source>
</evidence>
<organism evidence="3 4">
    <name type="scientific">Megalurothrips usitatus</name>
    <name type="common">bean blossom thrips</name>
    <dbReference type="NCBI Taxonomy" id="439358"/>
    <lineage>
        <taxon>Eukaryota</taxon>
        <taxon>Metazoa</taxon>
        <taxon>Ecdysozoa</taxon>
        <taxon>Arthropoda</taxon>
        <taxon>Hexapoda</taxon>
        <taxon>Insecta</taxon>
        <taxon>Pterygota</taxon>
        <taxon>Neoptera</taxon>
        <taxon>Paraneoptera</taxon>
        <taxon>Thysanoptera</taxon>
        <taxon>Terebrantia</taxon>
        <taxon>Thripoidea</taxon>
        <taxon>Thripidae</taxon>
        <taxon>Megalurothrips</taxon>
    </lineage>
</organism>
<dbReference type="EMBL" id="JAPTSV010000006">
    <property type="protein sequence ID" value="KAJ1526596.1"/>
    <property type="molecule type" value="Genomic_DNA"/>
</dbReference>
<accession>A0AAV7XLQ5</accession>
<keyword evidence="4" id="KW-1185">Reference proteome</keyword>
<keyword evidence="1" id="KW-0862">Zinc</keyword>
<feature type="domain" description="C2H2-type" evidence="2">
    <location>
        <begin position="125"/>
        <end position="152"/>
    </location>
</feature>
<dbReference type="SMART" id="SM00355">
    <property type="entry name" value="ZnF_C2H2"/>
    <property type="match status" value="2"/>
</dbReference>
<evidence type="ECO:0000313" key="4">
    <source>
        <dbReference type="Proteomes" id="UP001075354"/>
    </source>
</evidence>
<evidence type="ECO:0000313" key="3">
    <source>
        <dbReference type="EMBL" id="KAJ1526596.1"/>
    </source>
</evidence>